<evidence type="ECO:0000256" key="2">
    <source>
        <dbReference type="ARBA" id="ARBA00022676"/>
    </source>
</evidence>
<evidence type="ECO:0000313" key="7">
    <source>
        <dbReference type="Proteomes" id="UP000663852"/>
    </source>
</evidence>
<evidence type="ECO:0000256" key="1">
    <source>
        <dbReference type="ARBA" id="ARBA00009995"/>
    </source>
</evidence>
<dbReference type="PANTHER" id="PTHR48043:SF145">
    <property type="entry name" value="FI06409P-RELATED"/>
    <property type="match status" value="1"/>
</dbReference>
<keyword evidence="5" id="KW-0732">Signal</keyword>
<evidence type="ECO:0000256" key="5">
    <source>
        <dbReference type="SAM" id="SignalP"/>
    </source>
</evidence>
<dbReference type="CDD" id="cd03784">
    <property type="entry name" value="GT1_Gtf-like"/>
    <property type="match status" value="1"/>
</dbReference>
<dbReference type="InterPro" id="IPR002213">
    <property type="entry name" value="UDP_glucos_trans"/>
</dbReference>
<feature type="chain" id="PRO_5032681044" description="Glucuronosyltransferase" evidence="5">
    <location>
        <begin position="21"/>
        <end position="532"/>
    </location>
</feature>
<name>A0A814HCQ8_ADIRI</name>
<keyword evidence="4" id="KW-0472">Membrane</keyword>
<dbReference type="EMBL" id="CAJNOJ010000064">
    <property type="protein sequence ID" value="CAF1008337.1"/>
    <property type="molecule type" value="Genomic_DNA"/>
</dbReference>
<keyword evidence="4" id="KW-1133">Transmembrane helix</keyword>
<evidence type="ECO:0008006" key="8">
    <source>
        <dbReference type="Google" id="ProtNLM"/>
    </source>
</evidence>
<comment type="similarity">
    <text evidence="1">Belongs to the UDP-glycosyltransferase family.</text>
</comment>
<comment type="caution">
    <text evidence="6">The sequence shown here is derived from an EMBL/GenBank/DDBJ whole genome shotgun (WGS) entry which is preliminary data.</text>
</comment>
<evidence type="ECO:0000256" key="4">
    <source>
        <dbReference type="SAM" id="Phobius"/>
    </source>
</evidence>
<protein>
    <recommendedName>
        <fullName evidence="8">Glucuronosyltransferase</fullName>
    </recommendedName>
</protein>
<dbReference type="GO" id="GO:0008194">
    <property type="term" value="F:UDP-glycosyltransferase activity"/>
    <property type="evidence" value="ECO:0007669"/>
    <property type="project" value="InterPro"/>
</dbReference>
<dbReference type="Proteomes" id="UP000663852">
    <property type="component" value="Unassembled WGS sequence"/>
</dbReference>
<dbReference type="AlphaFoldDB" id="A0A814HCQ8"/>
<dbReference type="OrthoDB" id="5835829at2759"/>
<dbReference type="Gene3D" id="3.40.50.2000">
    <property type="entry name" value="Glycogen Phosphorylase B"/>
    <property type="match status" value="2"/>
</dbReference>
<keyword evidence="3" id="KW-0808">Transferase</keyword>
<dbReference type="SUPFAM" id="SSF53756">
    <property type="entry name" value="UDP-Glycosyltransferase/glycogen phosphorylase"/>
    <property type="match status" value="1"/>
</dbReference>
<proteinExistence type="inferred from homology"/>
<organism evidence="6 7">
    <name type="scientific">Adineta ricciae</name>
    <name type="common">Rotifer</name>
    <dbReference type="NCBI Taxonomy" id="249248"/>
    <lineage>
        <taxon>Eukaryota</taxon>
        <taxon>Metazoa</taxon>
        <taxon>Spiralia</taxon>
        <taxon>Gnathifera</taxon>
        <taxon>Rotifera</taxon>
        <taxon>Eurotatoria</taxon>
        <taxon>Bdelloidea</taxon>
        <taxon>Adinetida</taxon>
        <taxon>Adinetidae</taxon>
        <taxon>Adineta</taxon>
    </lineage>
</organism>
<feature type="signal peptide" evidence="5">
    <location>
        <begin position="1"/>
        <end position="20"/>
    </location>
</feature>
<dbReference type="InterPro" id="IPR050271">
    <property type="entry name" value="UDP-glycosyltransferase"/>
</dbReference>
<evidence type="ECO:0000256" key="3">
    <source>
        <dbReference type="ARBA" id="ARBA00022679"/>
    </source>
</evidence>
<sequence length="532" mass="61819">MSRTILSFLIILSTIQLSIEHRSKTAFFISIPFIGHMNPLLRQAIELYHRHTSEYNIYIVSCSNIKTHVEMYCLNTTIKFLDLGSCYNDTELARNLEAIASQTNILVGAMQMFGSAITDYYLHMYDQMLRVLQPEMFDHQETSIVITDRLTYAGASIADHFQIPYIVNVAGLLPYLGWHDILPSDYNPWILSNQPPSIHSLGINLLARTVFPILRYFLLIQMYFQFDRPFNYIRQERFDFNHSSHLWSYFNSHLFLVNNAFGLEYAQHIPPNVQFTGPMLSMKLSFNDYIEQLSHEDRQWIESDTRPIIYVNFGTAIPLSKEQVKKLSLALQSLSEYRVLWKVDHPDISQTSSSTFRIVKWFSSSLGHLAHPDVQLFISHCGINSAYESVWLGTAILCIPRLADQLDMAQRLEDAGVGKWLNQDKFTPEQLKQTVELMFTSGEMVSRKRNIKRIQAIMKLHGGVERAVDLIEMTAEYGIKSFVPVNNSYPWYAYYNLDVYTIWLFTLILLKKLIHYLFFCNRRTAKSKEKTN</sequence>
<accession>A0A814HCQ8</accession>
<reference evidence="6" key="1">
    <citation type="submission" date="2021-02" db="EMBL/GenBank/DDBJ databases">
        <authorList>
            <person name="Nowell W R."/>
        </authorList>
    </citation>
    <scope>NUCLEOTIDE SEQUENCE</scope>
</reference>
<evidence type="ECO:0000313" key="6">
    <source>
        <dbReference type="EMBL" id="CAF1008337.1"/>
    </source>
</evidence>
<dbReference type="PANTHER" id="PTHR48043">
    <property type="entry name" value="EG:EG0003.4 PROTEIN-RELATED"/>
    <property type="match status" value="1"/>
</dbReference>
<feature type="transmembrane region" description="Helical" evidence="4">
    <location>
        <begin position="500"/>
        <end position="520"/>
    </location>
</feature>
<dbReference type="Pfam" id="PF00201">
    <property type="entry name" value="UDPGT"/>
    <property type="match status" value="1"/>
</dbReference>
<keyword evidence="2" id="KW-0328">Glycosyltransferase</keyword>
<keyword evidence="4" id="KW-0812">Transmembrane</keyword>
<gene>
    <name evidence="6" type="ORF">EDS130_LOCUS15253</name>
</gene>